<comment type="similarity">
    <text evidence="1">Belongs to the protein kinase superfamily. CK1 Ser/Thr protein kinase family. Casein kinase I subfamily.</text>
</comment>
<evidence type="ECO:0000256" key="7">
    <source>
        <dbReference type="PROSITE-ProRule" id="PRU10141"/>
    </source>
</evidence>
<feature type="region of interest" description="Disordered" evidence="8">
    <location>
        <begin position="318"/>
        <end position="390"/>
    </location>
</feature>
<feature type="compositionally biased region" description="Pro residues" evidence="8">
    <location>
        <begin position="375"/>
        <end position="384"/>
    </location>
</feature>
<gene>
    <name evidence="10" type="ORF">OMED0929_LOCUS1916</name>
</gene>
<dbReference type="SMART" id="SM00220">
    <property type="entry name" value="S_TKc"/>
    <property type="match status" value="1"/>
</dbReference>
<dbReference type="SUPFAM" id="SSF56112">
    <property type="entry name" value="Protein kinase-like (PK-like)"/>
    <property type="match status" value="1"/>
</dbReference>
<dbReference type="InterPro" id="IPR008271">
    <property type="entry name" value="Ser/Thr_kinase_AS"/>
</dbReference>
<organism evidence="10">
    <name type="scientific">Ostreococcus mediterraneus</name>
    <dbReference type="NCBI Taxonomy" id="1486918"/>
    <lineage>
        <taxon>Eukaryota</taxon>
        <taxon>Viridiplantae</taxon>
        <taxon>Chlorophyta</taxon>
        <taxon>Mamiellophyceae</taxon>
        <taxon>Mamiellales</taxon>
        <taxon>Bathycoccaceae</taxon>
        <taxon>Ostreococcus</taxon>
    </lineage>
</organism>
<feature type="compositionally biased region" description="Basic and acidic residues" evidence="8">
    <location>
        <begin position="360"/>
        <end position="373"/>
    </location>
</feature>
<evidence type="ECO:0000256" key="2">
    <source>
        <dbReference type="ARBA" id="ARBA00012513"/>
    </source>
</evidence>
<feature type="compositionally biased region" description="Basic residues" evidence="8">
    <location>
        <begin position="500"/>
        <end position="512"/>
    </location>
</feature>
<keyword evidence="3" id="KW-0808">Transferase</keyword>
<keyword evidence="6 7" id="KW-0067">ATP-binding</keyword>
<dbReference type="InterPro" id="IPR050235">
    <property type="entry name" value="CK1_Ser-Thr_kinase"/>
</dbReference>
<evidence type="ECO:0000256" key="4">
    <source>
        <dbReference type="ARBA" id="ARBA00022741"/>
    </source>
</evidence>
<evidence type="ECO:0000259" key="9">
    <source>
        <dbReference type="PROSITE" id="PS50011"/>
    </source>
</evidence>
<dbReference type="AlphaFoldDB" id="A0A6U0EQX2"/>
<evidence type="ECO:0000256" key="3">
    <source>
        <dbReference type="ARBA" id="ARBA00022679"/>
    </source>
</evidence>
<dbReference type="PROSITE" id="PS50011">
    <property type="entry name" value="PROTEIN_KINASE_DOM"/>
    <property type="match status" value="1"/>
</dbReference>
<dbReference type="InterPro" id="IPR017441">
    <property type="entry name" value="Protein_kinase_ATP_BS"/>
</dbReference>
<dbReference type="PROSITE" id="PS00107">
    <property type="entry name" value="PROTEIN_KINASE_ATP"/>
    <property type="match status" value="1"/>
</dbReference>
<feature type="domain" description="Protein kinase" evidence="9">
    <location>
        <begin position="23"/>
        <end position="292"/>
    </location>
</feature>
<feature type="region of interest" description="Disordered" evidence="8">
    <location>
        <begin position="468"/>
        <end position="537"/>
    </location>
</feature>
<accession>A0A6U0EQX2</accession>
<dbReference type="PROSITE" id="PS00108">
    <property type="entry name" value="PROTEIN_KINASE_ST"/>
    <property type="match status" value="1"/>
</dbReference>
<feature type="compositionally biased region" description="Basic and acidic residues" evidence="8">
    <location>
        <begin position="522"/>
        <end position="531"/>
    </location>
</feature>
<feature type="compositionally biased region" description="Pro residues" evidence="8">
    <location>
        <begin position="332"/>
        <end position="342"/>
    </location>
</feature>
<feature type="binding site" evidence="7">
    <location>
        <position position="57"/>
    </location>
    <ligand>
        <name>ATP</name>
        <dbReference type="ChEBI" id="CHEBI:30616"/>
    </ligand>
</feature>
<reference evidence="10" key="1">
    <citation type="submission" date="2021-01" db="EMBL/GenBank/DDBJ databases">
        <authorList>
            <person name="Corre E."/>
            <person name="Pelletier E."/>
            <person name="Niang G."/>
            <person name="Scheremetjew M."/>
            <person name="Finn R."/>
            <person name="Kale V."/>
            <person name="Holt S."/>
            <person name="Cochrane G."/>
            <person name="Meng A."/>
            <person name="Brown T."/>
            <person name="Cohen L."/>
        </authorList>
    </citation>
    <scope>NUCLEOTIDE SEQUENCE</scope>
    <source>
        <strain evidence="10">Clade-D-RCC2572</strain>
    </source>
</reference>
<protein>
    <recommendedName>
        <fullName evidence="2">non-specific serine/threonine protein kinase</fullName>
        <ecNumber evidence="2">2.7.11.1</ecNumber>
    </recommendedName>
</protein>
<evidence type="ECO:0000256" key="8">
    <source>
        <dbReference type="SAM" id="MobiDB-lite"/>
    </source>
</evidence>
<evidence type="ECO:0000256" key="5">
    <source>
        <dbReference type="ARBA" id="ARBA00022777"/>
    </source>
</evidence>
<feature type="compositionally biased region" description="Gly residues" evidence="8">
    <location>
        <begin position="485"/>
        <end position="498"/>
    </location>
</feature>
<keyword evidence="5" id="KW-0418">Kinase</keyword>
<dbReference type="InterPro" id="IPR011009">
    <property type="entry name" value="Kinase-like_dom_sf"/>
</dbReference>
<dbReference type="InterPro" id="IPR000719">
    <property type="entry name" value="Prot_kinase_dom"/>
</dbReference>
<evidence type="ECO:0000256" key="6">
    <source>
        <dbReference type="ARBA" id="ARBA00022840"/>
    </source>
</evidence>
<evidence type="ECO:0000256" key="1">
    <source>
        <dbReference type="ARBA" id="ARBA00005926"/>
    </source>
</evidence>
<dbReference type="Pfam" id="PF00069">
    <property type="entry name" value="Pkinase"/>
    <property type="match status" value="1"/>
</dbReference>
<dbReference type="EC" id="2.7.11.1" evidence="2"/>
<proteinExistence type="inferred from homology"/>
<dbReference type="PANTHER" id="PTHR11909">
    <property type="entry name" value="CASEIN KINASE-RELATED"/>
    <property type="match status" value="1"/>
</dbReference>
<dbReference type="EMBL" id="HBEW01002325">
    <property type="protein sequence ID" value="CAD8578775.1"/>
    <property type="molecule type" value="Transcribed_RNA"/>
</dbReference>
<dbReference type="GO" id="GO:0005524">
    <property type="term" value="F:ATP binding"/>
    <property type="evidence" value="ECO:0007669"/>
    <property type="project" value="UniProtKB-UniRule"/>
</dbReference>
<keyword evidence="4 7" id="KW-0547">Nucleotide-binding</keyword>
<name>A0A6U0EQX2_9CHLO</name>
<dbReference type="GO" id="GO:0004674">
    <property type="term" value="F:protein serine/threonine kinase activity"/>
    <property type="evidence" value="ECO:0007669"/>
    <property type="project" value="UniProtKB-EC"/>
</dbReference>
<evidence type="ECO:0000313" key="10">
    <source>
        <dbReference type="EMBL" id="CAD8578775.1"/>
    </source>
</evidence>
<dbReference type="Gene3D" id="1.10.510.10">
    <property type="entry name" value="Transferase(Phosphotransferase) domain 1"/>
    <property type="match status" value="1"/>
</dbReference>
<sequence length="537" mass="58004">MATFSAPVNLLKPETALHDGRFIVSAQKLGRGQFAEVYAASDGAHPSGEANARVAIKIESEPRTTAREGRVMRALSGKKHFLELLCEGSHEGKPFLAMDLVGENLADVRARRPGGRFTARTVSAIAVAMLEALESMHELGYVHRDIKPGNVCIGNGREGMREFYLIDFGLARKYVDDDGKVIPERKDTTFRGTTTYASVYAHEGKEQSARDDLFSTLYIIVESIEGVLPWKAGERSLTKPEVEKMKKECLKNPQKLCPTVRCPPAVETFARVIRTLKYGEKPNYAALKAPFEQVIRDAGDAGLDWESSAVAATVAVATTTPESQHANRATAPPMPDGPPPPVASYAEVASNGGNVTGNKRQREDEPNVPDDGRPAAPPPPPLAPPRGSLVNLAYESPSSIPPRLADIVRDVGHRSTFEEALAVASGLVSYVAENTLRREKDFPCDPVRASVSDLKEICFRIVGQIDKTFGGPGRRGVAPPRRDFGGGGGNRGGGGNFGNHGHRDHQQQHNRRGPGDDGPGGDQRRGPGGDGKHRRRN</sequence>